<protein>
    <submittedName>
        <fullName evidence="9">Carbohydrate ABC transporter permease</fullName>
    </submittedName>
</protein>
<dbReference type="Pfam" id="PF00528">
    <property type="entry name" value="BPD_transp_1"/>
    <property type="match status" value="1"/>
</dbReference>
<dbReference type="PANTHER" id="PTHR43744">
    <property type="entry name" value="ABC TRANSPORTER PERMEASE PROTEIN MG189-RELATED-RELATED"/>
    <property type="match status" value="1"/>
</dbReference>
<comment type="similarity">
    <text evidence="7">Belongs to the binding-protein-dependent transport system permease family.</text>
</comment>
<dbReference type="PANTHER" id="PTHR43744:SF12">
    <property type="entry name" value="ABC TRANSPORTER PERMEASE PROTEIN MG189-RELATED"/>
    <property type="match status" value="1"/>
</dbReference>
<proteinExistence type="inferred from homology"/>
<evidence type="ECO:0000256" key="7">
    <source>
        <dbReference type="RuleBase" id="RU363032"/>
    </source>
</evidence>
<dbReference type="InterPro" id="IPR035906">
    <property type="entry name" value="MetI-like_sf"/>
</dbReference>
<dbReference type="Gene3D" id="1.10.3720.10">
    <property type="entry name" value="MetI-like"/>
    <property type="match status" value="1"/>
</dbReference>
<reference evidence="9 10" key="1">
    <citation type="submission" date="2017-10" db="EMBL/GenBank/DDBJ databases">
        <title>Draft genome sequence of cellulolytic Actinomyces sp CtC72 isolated from cattle rumen fluid.</title>
        <authorList>
            <person name="Joshi A.J."/>
            <person name="Vasudevan G."/>
            <person name="Lanjekar V.B."/>
            <person name="Hivarkar S."/>
            <person name="Engineer A."/>
            <person name="Pore S.D."/>
            <person name="Dhakephalkar P.K."/>
            <person name="Dagar S."/>
        </authorList>
    </citation>
    <scope>NUCLEOTIDE SEQUENCE [LARGE SCALE GENOMIC DNA]</scope>
    <source>
        <strain evidence="10">CtC72</strain>
    </source>
</reference>
<dbReference type="InterPro" id="IPR000515">
    <property type="entry name" value="MetI-like"/>
</dbReference>
<evidence type="ECO:0000256" key="1">
    <source>
        <dbReference type="ARBA" id="ARBA00004651"/>
    </source>
</evidence>
<dbReference type="CDD" id="cd06261">
    <property type="entry name" value="TM_PBP2"/>
    <property type="match status" value="1"/>
</dbReference>
<keyword evidence="5 7" id="KW-1133">Transmembrane helix</keyword>
<keyword evidence="6 7" id="KW-0472">Membrane</keyword>
<comment type="caution">
    <text evidence="9">The sequence shown here is derived from an EMBL/GenBank/DDBJ whole genome shotgun (WGS) entry which is preliminary data.</text>
</comment>
<evidence type="ECO:0000256" key="3">
    <source>
        <dbReference type="ARBA" id="ARBA00022475"/>
    </source>
</evidence>
<organism evidence="9 10">
    <name type="scientific">Actinomyces ruminis</name>
    <dbReference type="NCBI Taxonomy" id="1937003"/>
    <lineage>
        <taxon>Bacteria</taxon>
        <taxon>Bacillati</taxon>
        <taxon>Actinomycetota</taxon>
        <taxon>Actinomycetes</taxon>
        <taxon>Actinomycetales</taxon>
        <taxon>Actinomycetaceae</taxon>
        <taxon>Actinomyces</taxon>
    </lineage>
</organism>
<evidence type="ECO:0000256" key="4">
    <source>
        <dbReference type="ARBA" id="ARBA00022692"/>
    </source>
</evidence>
<evidence type="ECO:0000259" key="8">
    <source>
        <dbReference type="PROSITE" id="PS50928"/>
    </source>
</evidence>
<evidence type="ECO:0000313" key="10">
    <source>
        <dbReference type="Proteomes" id="UP000194577"/>
    </source>
</evidence>
<feature type="transmembrane region" description="Helical" evidence="7">
    <location>
        <begin position="47"/>
        <end position="69"/>
    </location>
</feature>
<evidence type="ECO:0000256" key="6">
    <source>
        <dbReference type="ARBA" id="ARBA00023136"/>
    </source>
</evidence>
<keyword evidence="4 7" id="KW-0812">Transmembrane</keyword>
<sequence length="118" mass="12909">MPAFAVFLLTGFFRSLPTDLEEAAALDGASAWITFVKIMWPLARPGVLSAAMLTLMGLWNETLLALVFITDDKKYTLPQSLLALQGTMQYTSDWGDYSPESSSSSFPPSYSMPFLANG</sequence>
<evidence type="ECO:0000313" key="9">
    <source>
        <dbReference type="EMBL" id="PHP53679.1"/>
    </source>
</evidence>
<comment type="subcellular location">
    <subcellularLocation>
        <location evidence="1 7">Cell membrane</location>
        <topology evidence="1 7">Multi-pass membrane protein</topology>
    </subcellularLocation>
</comment>
<evidence type="ECO:0000256" key="2">
    <source>
        <dbReference type="ARBA" id="ARBA00022448"/>
    </source>
</evidence>
<keyword evidence="3" id="KW-1003">Cell membrane</keyword>
<accession>A0ABX4MHP3</accession>
<keyword evidence="2 7" id="KW-0813">Transport</keyword>
<evidence type="ECO:0000256" key="5">
    <source>
        <dbReference type="ARBA" id="ARBA00022989"/>
    </source>
</evidence>
<gene>
    <name evidence="9" type="ORF">BW737_000875</name>
</gene>
<dbReference type="SUPFAM" id="SSF161098">
    <property type="entry name" value="MetI-like"/>
    <property type="match status" value="1"/>
</dbReference>
<name>A0ABX4MHP3_9ACTO</name>
<dbReference type="EMBL" id="MTPX02000008">
    <property type="protein sequence ID" value="PHP53679.1"/>
    <property type="molecule type" value="Genomic_DNA"/>
</dbReference>
<feature type="domain" description="ABC transmembrane type-1" evidence="8">
    <location>
        <begin position="1"/>
        <end position="118"/>
    </location>
</feature>
<dbReference type="Proteomes" id="UP000194577">
    <property type="component" value="Unassembled WGS sequence"/>
</dbReference>
<dbReference type="PROSITE" id="PS50928">
    <property type="entry name" value="ABC_TM1"/>
    <property type="match status" value="1"/>
</dbReference>
<comment type="caution">
    <text evidence="7">Lacks conserved residue(s) required for the propagation of feature annotation.</text>
</comment>
<keyword evidence="10" id="KW-1185">Reference proteome</keyword>